<dbReference type="HAMAP" id="MF_00380">
    <property type="entry name" value="IHF_alpha"/>
    <property type="match status" value="1"/>
</dbReference>
<feature type="region of interest" description="Disordered" evidence="10">
    <location>
        <begin position="58"/>
        <end position="77"/>
    </location>
</feature>
<evidence type="ECO:0000256" key="6">
    <source>
        <dbReference type="ARBA" id="ARBA00023163"/>
    </source>
</evidence>
<keyword evidence="12" id="KW-1185">Reference proteome</keyword>
<evidence type="ECO:0000313" key="12">
    <source>
        <dbReference type="Proteomes" id="UP000064967"/>
    </source>
</evidence>
<dbReference type="SUPFAM" id="SSF47729">
    <property type="entry name" value="IHF-like DNA-binding proteins"/>
    <property type="match status" value="1"/>
</dbReference>
<evidence type="ECO:0000256" key="1">
    <source>
        <dbReference type="ARBA" id="ARBA00010529"/>
    </source>
</evidence>
<name>A0A0K1QCI5_9BACT</name>
<dbReference type="AlphaFoldDB" id="A0A0K1QCI5"/>
<comment type="similarity">
    <text evidence="1 8 9">Belongs to the bacterial histone-like protein family.</text>
</comment>
<dbReference type="SMART" id="SM00411">
    <property type="entry name" value="BHL"/>
    <property type="match status" value="1"/>
</dbReference>
<dbReference type="PANTHER" id="PTHR33175">
    <property type="entry name" value="DNA-BINDING PROTEIN HU"/>
    <property type="match status" value="1"/>
</dbReference>
<feature type="compositionally biased region" description="Low complexity" evidence="10">
    <location>
        <begin position="98"/>
        <end position="152"/>
    </location>
</feature>
<protein>
    <recommendedName>
        <fullName evidence="2 8">Integration host factor subunit alpha</fullName>
        <shortName evidence="8">IHF-alpha</shortName>
    </recommendedName>
</protein>
<keyword evidence="4 8" id="KW-0805">Transcription regulation</keyword>
<dbReference type="InterPro" id="IPR020816">
    <property type="entry name" value="Histone-like_DNA-bd_CS"/>
</dbReference>
<evidence type="ECO:0000256" key="10">
    <source>
        <dbReference type="SAM" id="MobiDB-lite"/>
    </source>
</evidence>
<feature type="region of interest" description="Disordered" evidence="10">
    <location>
        <begin position="93"/>
        <end position="152"/>
    </location>
</feature>
<dbReference type="InterPro" id="IPR010992">
    <property type="entry name" value="IHF-like_DNA-bd_dom_sf"/>
</dbReference>
<evidence type="ECO:0000256" key="7">
    <source>
        <dbReference type="ARBA" id="ARBA00023172"/>
    </source>
</evidence>
<keyword evidence="7 8" id="KW-0233">DNA recombination</keyword>
<reference evidence="11 12" key="1">
    <citation type="submission" date="2015-08" db="EMBL/GenBank/DDBJ databases">
        <authorList>
            <person name="Babu N.S."/>
            <person name="Beckwith C.J."/>
            <person name="Beseler K.G."/>
            <person name="Brison A."/>
            <person name="Carone J.V."/>
            <person name="Caskin T.P."/>
            <person name="Diamond M."/>
            <person name="Durham M.E."/>
            <person name="Foxe J.M."/>
            <person name="Go M."/>
            <person name="Henderson B.A."/>
            <person name="Jones I.B."/>
            <person name="McGettigan J.A."/>
            <person name="Micheletti S.J."/>
            <person name="Nasrallah M.E."/>
            <person name="Ortiz D."/>
            <person name="Piller C.R."/>
            <person name="Privatt S.R."/>
            <person name="Schneider S.L."/>
            <person name="Sharp S."/>
            <person name="Smith T.C."/>
            <person name="Stanton J.D."/>
            <person name="Ullery H.E."/>
            <person name="Wilson R.J."/>
            <person name="Serrano M.G."/>
            <person name="Buck G."/>
            <person name="Lee V."/>
            <person name="Wang Y."/>
            <person name="Carvalho R."/>
            <person name="Voegtly L."/>
            <person name="Shi R."/>
            <person name="Duckworth R."/>
            <person name="Johnson A."/>
            <person name="Loviza R."/>
            <person name="Walstead R."/>
            <person name="Shah Z."/>
            <person name="Kiflezghi M."/>
            <person name="Wade K."/>
            <person name="Ball S.L."/>
            <person name="Bradley K.W."/>
            <person name="Asai D.J."/>
            <person name="Bowman C.A."/>
            <person name="Russell D.A."/>
            <person name="Pope W.H."/>
            <person name="Jacobs-Sera D."/>
            <person name="Hendrix R.W."/>
            <person name="Hatfull G.F."/>
        </authorList>
    </citation>
    <scope>NUCLEOTIDE SEQUENCE [LARGE SCALE GENOMIC DNA]</scope>
    <source>
        <strain evidence="11 12">DSM 27648</strain>
    </source>
</reference>
<comment type="subunit">
    <text evidence="8">Heterodimer of an alpha and a beta chain.</text>
</comment>
<evidence type="ECO:0000256" key="9">
    <source>
        <dbReference type="RuleBase" id="RU003939"/>
    </source>
</evidence>
<evidence type="ECO:0000256" key="2">
    <source>
        <dbReference type="ARBA" id="ARBA00018329"/>
    </source>
</evidence>
<dbReference type="CDD" id="cd13835">
    <property type="entry name" value="IHF_A"/>
    <property type="match status" value="1"/>
</dbReference>
<dbReference type="PANTHER" id="PTHR33175:SF2">
    <property type="entry name" value="INTEGRATION HOST FACTOR SUBUNIT ALPHA"/>
    <property type="match status" value="1"/>
</dbReference>
<dbReference type="PRINTS" id="PR01727">
    <property type="entry name" value="DNABINDINGHU"/>
</dbReference>
<dbReference type="GO" id="GO:0030527">
    <property type="term" value="F:structural constituent of chromatin"/>
    <property type="evidence" value="ECO:0007669"/>
    <property type="project" value="InterPro"/>
</dbReference>
<dbReference type="STRING" id="1391654.AKJ09_10101"/>
<dbReference type="GO" id="GO:0005829">
    <property type="term" value="C:cytosol"/>
    <property type="evidence" value="ECO:0007669"/>
    <property type="project" value="TreeGrafter"/>
</dbReference>
<dbReference type="GO" id="GO:0006310">
    <property type="term" value="P:DNA recombination"/>
    <property type="evidence" value="ECO:0007669"/>
    <property type="project" value="UniProtKB-UniRule"/>
</dbReference>
<gene>
    <name evidence="8" type="primary">ihfA</name>
    <name evidence="8" type="synonym">himA</name>
    <name evidence="11" type="ORF">AKJ09_10101</name>
</gene>
<comment type="function">
    <text evidence="8">This protein is one of the two subunits of integration host factor, a specific DNA-binding protein that functions in genetic recombination as well as in transcriptional and translational control.</text>
</comment>
<evidence type="ECO:0000256" key="3">
    <source>
        <dbReference type="ARBA" id="ARBA00022845"/>
    </source>
</evidence>
<keyword evidence="6 8" id="KW-0804">Transcription</keyword>
<evidence type="ECO:0000313" key="11">
    <source>
        <dbReference type="EMBL" id="AKV03438.1"/>
    </source>
</evidence>
<keyword evidence="5 8" id="KW-0238">DNA-binding</keyword>
<dbReference type="Pfam" id="PF00216">
    <property type="entry name" value="Bac_DNA_binding"/>
    <property type="match status" value="1"/>
</dbReference>
<evidence type="ECO:0000256" key="4">
    <source>
        <dbReference type="ARBA" id="ARBA00023015"/>
    </source>
</evidence>
<dbReference type="NCBIfam" id="NF001401">
    <property type="entry name" value="PRK00285.1"/>
    <property type="match status" value="1"/>
</dbReference>
<dbReference type="InterPro" id="IPR005684">
    <property type="entry name" value="IHF_alpha"/>
</dbReference>
<sequence length="165" mass="16881">METIMTKAEIVQALYAKVGGFSKKESADIVDLVFEMMKETLGRGEKIKISGFGNFVLRDKRQRPGRNPQTGDPIKISERRVLTFKASQILKHALNPKSSGAPSSPTGASSPSAQASSPSAGGSSAPSASSALASSVSSVSSVTNGLGAPPLAPAPIAAAAIEAKE</sequence>
<dbReference type="Gene3D" id="4.10.520.10">
    <property type="entry name" value="IHF-like DNA-binding proteins"/>
    <property type="match status" value="1"/>
</dbReference>
<organism evidence="11 12">
    <name type="scientific">Labilithrix luteola</name>
    <dbReference type="NCBI Taxonomy" id="1391654"/>
    <lineage>
        <taxon>Bacteria</taxon>
        <taxon>Pseudomonadati</taxon>
        <taxon>Myxococcota</taxon>
        <taxon>Polyangia</taxon>
        <taxon>Polyangiales</taxon>
        <taxon>Labilitrichaceae</taxon>
        <taxon>Labilithrix</taxon>
    </lineage>
</organism>
<dbReference type="PROSITE" id="PS00045">
    <property type="entry name" value="HISTONE_LIKE"/>
    <property type="match status" value="1"/>
</dbReference>
<accession>A0A0K1QCI5</accession>
<dbReference type="Proteomes" id="UP000064967">
    <property type="component" value="Chromosome"/>
</dbReference>
<evidence type="ECO:0000256" key="8">
    <source>
        <dbReference type="HAMAP-Rule" id="MF_00380"/>
    </source>
</evidence>
<keyword evidence="3 8" id="KW-0810">Translation regulation</keyword>
<dbReference type="InterPro" id="IPR000119">
    <property type="entry name" value="Hist_DNA-bd"/>
</dbReference>
<dbReference type="GO" id="GO:0009893">
    <property type="term" value="P:positive regulation of metabolic process"/>
    <property type="evidence" value="ECO:0007669"/>
    <property type="project" value="UniProtKB-ARBA"/>
</dbReference>
<dbReference type="KEGG" id="llu:AKJ09_10101"/>
<dbReference type="EMBL" id="CP012333">
    <property type="protein sequence ID" value="AKV03438.1"/>
    <property type="molecule type" value="Genomic_DNA"/>
</dbReference>
<dbReference type="PATRIC" id="fig|1391654.3.peg.10237"/>
<dbReference type="GO" id="GO:0006355">
    <property type="term" value="P:regulation of DNA-templated transcription"/>
    <property type="evidence" value="ECO:0007669"/>
    <property type="project" value="UniProtKB-UniRule"/>
</dbReference>
<proteinExistence type="inferred from homology"/>
<evidence type="ECO:0000256" key="5">
    <source>
        <dbReference type="ARBA" id="ARBA00023125"/>
    </source>
</evidence>
<dbReference type="GO" id="GO:0006417">
    <property type="term" value="P:regulation of translation"/>
    <property type="evidence" value="ECO:0007669"/>
    <property type="project" value="UniProtKB-UniRule"/>
</dbReference>
<dbReference type="GO" id="GO:0003677">
    <property type="term" value="F:DNA binding"/>
    <property type="evidence" value="ECO:0007669"/>
    <property type="project" value="UniProtKB-UniRule"/>
</dbReference>